<reference evidence="2 3" key="1">
    <citation type="submission" date="2018-08" db="EMBL/GenBank/DDBJ databases">
        <title>Flavobacterium tibetense sp. nov., isolated from a wetland YonghuCo on Tibetan Plateau.</title>
        <authorList>
            <person name="Phurbu D."/>
            <person name="Lu H."/>
            <person name="Xing P."/>
        </authorList>
    </citation>
    <scope>NUCLEOTIDE SEQUENCE [LARGE SCALE GENOMIC DNA]</scope>
    <source>
        <strain evidence="2 3">DJC</strain>
    </source>
</reference>
<keyword evidence="1" id="KW-0732">Signal</keyword>
<feature type="signal peptide" evidence="1">
    <location>
        <begin position="1"/>
        <end position="24"/>
    </location>
</feature>
<sequence>MMTNLKTLLVSTALGVFLAGPTLAQVTSDTTEITAQVGVMAVPAGTSNLGTGAGQSVTPVSEAFVGNQVMSSDGTMLGTVSSAASQEDGTTLILVELDQAVGAPTEFMQIMLAPGEVSSGQVTLIWPWAEILASLENQNETGADN</sequence>
<comment type="caution">
    <text evidence="2">The sequence shown here is derived from an EMBL/GenBank/DDBJ whole genome shotgun (WGS) entry which is preliminary data.</text>
</comment>
<proteinExistence type="predicted"/>
<feature type="chain" id="PRO_5019571455" description="PRC-barrel domain-containing protein" evidence="1">
    <location>
        <begin position="25"/>
        <end position="145"/>
    </location>
</feature>
<accession>A0A411Z3U5</accession>
<dbReference type="AlphaFoldDB" id="A0A411Z3U5"/>
<evidence type="ECO:0000256" key="1">
    <source>
        <dbReference type="SAM" id="SignalP"/>
    </source>
</evidence>
<dbReference type="EMBL" id="QWEY01000003">
    <property type="protein sequence ID" value="RGP37756.1"/>
    <property type="molecule type" value="Genomic_DNA"/>
</dbReference>
<evidence type="ECO:0008006" key="4">
    <source>
        <dbReference type="Google" id="ProtNLM"/>
    </source>
</evidence>
<dbReference type="Proteomes" id="UP000284547">
    <property type="component" value="Unassembled WGS sequence"/>
</dbReference>
<evidence type="ECO:0000313" key="3">
    <source>
        <dbReference type="Proteomes" id="UP000284547"/>
    </source>
</evidence>
<evidence type="ECO:0000313" key="2">
    <source>
        <dbReference type="EMBL" id="RGP37756.1"/>
    </source>
</evidence>
<gene>
    <name evidence="2" type="ORF">D1012_07550</name>
</gene>
<protein>
    <recommendedName>
        <fullName evidence="4">PRC-barrel domain-containing protein</fullName>
    </recommendedName>
</protein>
<keyword evidence="3" id="KW-1185">Reference proteome</keyword>
<name>A0A411Z3U5_9RHOB</name>
<organism evidence="2 3">
    <name type="scientific">Pseudotabrizicola alkalilacus</name>
    <dbReference type="NCBI Taxonomy" id="2305252"/>
    <lineage>
        <taxon>Bacteria</taxon>
        <taxon>Pseudomonadati</taxon>
        <taxon>Pseudomonadota</taxon>
        <taxon>Alphaproteobacteria</taxon>
        <taxon>Rhodobacterales</taxon>
        <taxon>Paracoccaceae</taxon>
        <taxon>Pseudotabrizicola</taxon>
    </lineage>
</organism>